<organism evidence="1 2">
    <name type="scientific">Serratia fonticola</name>
    <dbReference type="NCBI Taxonomy" id="47917"/>
    <lineage>
        <taxon>Bacteria</taxon>
        <taxon>Pseudomonadati</taxon>
        <taxon>Pseudomonadota</taxon>
        <taxon>Gammaproteobacteria</taxon>
        <taxon>Enterobacterales</taxon>
        <taxon>Yersiniaceae</taxon>
        <taxon>Serratia</taxon>
    </lineage>
</organism>
<proteinExistence type="predicted"/>
<dbReference type="Proteomes" id="UP001224622">
    <property type="component" value="Unassembled WGS sequence"/>
</dbReference>
<protein>
    <submittedName>
        <fullName evidence="1">Uncharacterized protein</fullName>
    </submittedName>
</protein>
<dbReference type="AlphaFoldDB" id="A0AAJ1Y914"/>
<gene>
    <name evidence="1" type="ORF">RDT67_06865</name>
</gene>
<dbReference type="EMBL" id="JAVIGA010000005">
    <property type="protein sequence ID" value="MDQ9126150.1"/>
    <property type="molecule type" value="Genomic_DNA"/>
</dbReference>
<dbReference type="RefSeq" id="WP_309047045.1">
    <property type="nucleotide sequence ID" value="NZ_JAVIGA010000005.1"/>
</dbReference>
<reference evidence="1" key="1">
    <citation type="submission" date="2023-08" db="EMBL/GenBank/DDBJ databases">
        <title>The Comparative Genomic Analysis of Yersiniaceae from Polar Regions.</title>
        <authorList>
            <person name="Goncharov A."/>
            <person name="Aslanov B."/>
            <person name="Kolodzhieva V."/>
            <person name="Azarov D."/>
            <person name="Mochov A."/>
            <person name="Lebedeva E."/>
        </authorList>
    </citation>
    <scope>NUCLEOTIDE SEQUENCE</scope>
    <source>
        <strain evidence="1">Vf</strain>
    </source>
</reference>
<accession>A0AAJ1Y914</accession>
<evidence type="ECO:0000313" key="1">
    <source>
        <dbReference type="EMBL" id="MDQ9126150.1"/>
    </source>
</evidence>
<evidence type="ECO:0000313" key="2">
    <source>
        <dbReference type="Proteomes" id="UP001224622"/>
    </source>
</evidence>
<comment type="caution">
    <text evidence="1">The sequence shown here is derived from an EMBL/GenBank/DDBJ whole genome shotgun (WGS) entry which is preliminary data.</text>
</comment>
<name>A0AAJ1Y914_SERFO</name>
<sequence length="66" mass="8136">MTFEREPLLSIIEDMELKDKKMALFFLQLWDWKNEGFNMVAAAMAWDEPARLMVRDWLRDPFWPWE</sequence>